<keyword evidence="3" id="KW-1185">Reference proteome</keyword>
<name>A0A2T0SQH7_9PSEU</name>
<comment type="caution">
    <text evidence="2">The sequence shown here is derived from an EMBL/GenBank/DDBJ whole genome shotgun (WGS) entry which is preliminary data.</text>
</comment>
<dbReference type="Proteomes" id="UP000239494">
    <property type="component" value="Unassembled WGS sequence"/>
</dbReference>
<gene>
    <name evidence="2" type="ORF">CLV43_11394</name>
</gene>
<feature type="region of interest" description="Disordered" evidence="1">
    <location>
        <begin position="46"/>
        <end position="71"/>
    </location>
</feature>
<dbReference type="Gene3D" id="3.30.565.10">
    <property type="entry name" value="Histidine kinase-like ATPase, C-terminal domain"/>
    <property type="match status" value="1"/>
</dbReference>
<dbReference type="EMBL" id="PVTF01000013">
    <property type="protein sequence ID" value="PRY35667.1"/>
    <property type="molecule type" value="Genomic_DNA"/>
</dbReference>
<evidence type="ECO:0000313" key="3">
    <source>
        <dbReference type="Proteomes" id="UP000239494"/>
    </source>
</evidence>
<reference evidence="2 3" key="1">
    <citation type="submission" date="2018-03" db="EMBL/GenBank/DDBJ databases">
        <title>Genomic Encyclopedia of Archaeal and Bacterial Type Strains, Phase II (KMG-II): from individual species to whole genera.</title>
        <authorList>
            <person name="Goeker M."/>
        </authorList>
    </citation>
    <scope>NUCLEOTIDE SEQUENCE [LARGE SCALE GENOMIC DNA]</scope>
    <source>
        <strain evidence="2 3">DSM 44720</strain>
    </source>
</reference>
<evidence type="ECO:0000313" key="2">
    <source>
        <dbReference type="EMBL" id="PRY35667.1"/>
    </source>
</evidence>
<evidence type="ECO:0000256" key="1">
    <source>
        <dbReference type="SAM" id="MobiDB-lite"/>
    </source>
</evidence>
<evidence type="ECO:0008006" key="4">
    <source>
        <dbReference type="Google" id="ProtNLM"/>
    </source>
</evidence>
<protein>
    <recommendedName>
        <fullName evidence="4">Histidine kinase-like protein</fullName>
    </recommendedName>
</protein>
<dbReference type="InterPro" id="IPR036890">
    <property type="entry name" value="HATPase_C_sf"/>
</dbReference>
<organism evidence="2 3">
    <name type="scientific">Umezawaea tangerina</name>
    <dbReference type="NCBI Taxonomy" id="84725"/>
    <lineage>
        <taxon>Bacteria</taxon>
        <taxon>Bacillati</taxon>
        <taxon>Actinomycetota</taxon>
        <taxon>Actinomycetes</taxon>
        <taxon>Pseudonocardiales</taxon>
        <taxon>Pseudonocardiaceae</taxon>
        <taxon>Umezawaea</taxon>
    </lineage>
</organism>
<sequence>MPESLDVALYRIVQEMLTNALRHGDLSGVDVELSFTGDTLALTTSNPVPAATPDRPAGWRASAAVPGCSTA</sequence>
<dbReference type="AlphaFoldDB" id="A0A2T0SQH7"/>
<dbReference type="RefSeq" id="WP_170156163.1">
    <property type="nucleotide sequence ID" value="NZ_PVTF01000013.1"/>
</dbReference>
<accession>A0A2T0SQH7</accession>
<proteinExistence type="predicted"/>